<evidence type="ECO:0000256" key="5">
    <source>
        <dbReference type="ARBA" id="ARBA00022833"/>
    </source>
</evidence>
<keyword evidence="4" id="KW-0479">Metal-binding</keyword>
<dbReference type="Gene3D" id="2.170.150.20">
    <property type="entry name" value="Peptide methionine sulfoxide reductase"/>
    <property type="match status" value="1"/>
</dbReference>
<dbReference type="GO" id="GO:0033743">
    <property type="term" value="F:peptide-methionine (R)-S-oxide reductase activity"/>
    <property type="evidence" value="ECO:0007669"/>
    <property type="project" value="UniProtKB-EC"/>
</dbReference>
<evidence type="ECO:0000259" key="8">
    <source>
        <dbReference type="PROSITE" id="PS51790"/>
    </source>
</evidence>
<evidence type="ECO:0000256" key="6">
    <source>
        <dbReference type="ARBA" id="ARBA00023002"/>
    </source>
</evidence>
<dbReference type="GO" id="GO:0005737">
    <property type="term" value="C:cytoplasm"/>
    <property type="evidence" value="ECO:0007669"/>
    <property type="project" value="TreeGrafter"/>
</dbReference>
<dbReference type="PANTHER" id="PTHR10173:SF52">
    <property type="entry name" value="METHIONINE-R-SULFOXIDE REDUCTASE B1"/>
    <property type="match status" value="1"/>
</dbReference>
<accession>F5R9F4</accession>
<dbReference type="InterPro" id="IPR002579">
    <property type="entry name" value="Met_Sox_Rdtase_MsrB_dom"/>
</dbReference>
<dbReference type="NCBIfam" id="TIGR00357">
    <property type="entry name" value="peptide-methionine (R)-S-oxide reductase MsrB"/>
    <property type="match status" value="1"/>
</dbReference>
<dbReference type="GO" id="GO:0006979">
    <property type="term" value="P:response to oxidative stress"/>
    <property type="evidence" value="ECO:0007669"/>
    <property type="project" value="InterPro"/>
</dbReference>
<dbReference type="InterPro" id="IPR028427">
    <property type="entry name" value="Met_Sox_Rdtase_MsrB"/>
</dbReference>
<keyword evidence="10" id="KW-1185">Reference proteome</keyword>
<dbReference type="GO" id="GO:0046872">
    <property type="term" value="F:metal ion binding"/>
    <property type="evidence" value="ECO:0007669"/>
    <property type="project" value="UniProtKB-KW"/>
</dbReference>
<comment type="catalytic activity">
    <reaction evidence="7">
        <text>L-methionyl-[protein] + [thioredoxin]-disulfide + H2O = L-methionyl-(R)-S-oxide-[protein] + [thioredoxin]-dithiol</text>
        <dbReference type="Rhea" id="RHEA:24164"/>
        <dbReference type="Rhea" id="RHEA-COMP:10698"/>
        <dbReference type="Rhea" id="RHEA-COMP:10700"/>
        <dbReference type="Rhea" id="RHEA-COMP:12313"/>
        <dbReference type="Rhea" id="RHEA-COMP:12314"/>
        <dbReference type="ChEBI" id="CHEBI:15377"/>
        <dbReference type="ChEBI" id="CHEBI:16044"/>
        <dbReference type="ChEBI" id="CHEBI:29950"/>
        <dbReference type="ChEBI" id="CHEBI:45764"/>
        <dbReference type="ChEBI" id="CHEBI:50058"/>
        <dbReference type="EC" id="1.8.4.12"/>
    </reaction>
</comment>
<dbReference type="PROSITE" id="PS51790">
    <property type="entry name" value="MSRB"/>
    <property type="match status" value="1"/>
</dbReference>
<dbReference type="Proteomes" id="UP000005019">
    <property type="component" value="Unassembled WGS sequence"/>
</dbReference>
<evidence type="ECO:0000256" key="4">
    <source>
        <dbReference type="ARBA" id="ARBA00022723"/>
    </source>
</evidence>
<organism evidence="9 10">
    <name type="scientific">Methyloversatilis universalis (strain ATCC BAA-1314 / DSM 25237 / JCM 13912 / CCUG 52030 / FAM5)</name>
    <dbReference type="NCBI Taxonomy" id="1000565"/>
    <lineage>
        <taxon>Bacteria</taxon>
        <taxon>Pseudomonadati</taxon>
        <taxon>Pseudomonadota</taxon>
        <taxon>Betaproteobacteria</taxon>
        <taxon>Nitrosomonadales</taxon>
        <taxon>Sterolibacteriaceae</taxon>
        <taxon>Methyloversatilis</taxon>
    </lineage>
</organism>
<dbReference type="GO" id="GO:0030091">
    <property type="term" value="P:protein repair"/>
    <property type="evidence" value="ECO:0007669"/>
    <property type="project" value="InterPro"/>
</dbReference>
<evidence type="ECO:0000256" key="3">
    <source>
        <dbReference type="ARBA" id="ARBA00012499"/>
    </source>
</evidence>
<dbReference type="RefSeq" id="WP_008059175.1">
    <property type="nucleotide sequence ID" value="NZ_AFHG01000030.1"/>
</dbReference>
<dbReference type="Pfam" id="PF01641">
    <property type="entry name" value="SelR"/>
    <property type="match status" value="1"/>
</dbReference>
<sequence>MDRPDRDDRDRVEAHAALRSQAEWRARLTVEQYRITRRQGTERPYSGGYLNCSTPGTYCCVCCGAPLFRSESKFDSGTGWPSFRAPLPDAPLGTREERRLLGRRTEVHCLHCAAHLGHVFSDGPQPGGKRYCINSAALSLDADRPDDGPP</sequence>
<gene>
    <name evidence="9" type="ORF">METUNv1_00862</name>
</gene>
<evidence type="ECO:0000256" key="1">
    <source>
        <dbReference type="ARBA" id="ARBA00001947"/>
    </source>
</evidence>
<evidence type="ECO:0000256" key="2">
    <source>
        <dbReference type="ARBA" id="ARBA00007174"/>
    </source>
</evidence>
<dbReference type="EMBL" id="AFHG01000030">
    <property type="protein sequence ID" value="EGK73024.1"/>
    <property type="molecule type" value="Genomic_DNA"/>
</dbReference>
<feature type="domain" description="MsrB" evidence="8">
    <location>
        <begin position="21"/>
        <end position="143"/>
    </location>
</feature>
<dbReference type="FunFam" id="2.170.150.20:FF:000001">
    <property type="entry name" value="Peptide methionine sulfoxide reductase MsrB"/>
    <property type="match status" value="1"/>
</dbReference>
<dbReference type="OrthoDB" id="4174719at2"/>
<dbReference type="eggNOG" id="COG0229">
    <property type="taxonomic scope" value="Bacteria"/>
</dbReference>
<comment type="caution">
    <text evidence="9">The sequence shown here is derived from an EMBL/GenBank/DDBJ whole genome shotgun (WGS) entry which is preliminary data.</text>
</comment>
<keyword evidence="6" id="KW-0560">Oxidoreductase</keyword>
<dbReference type="EC" id="1.8.4.12" evidence="3"/>
<dbReference type="AlphaFoldDB" id="F5R9F4"/>
<dbReference type="PANTHER" id="PTHR10173">
    <property type="entry name" value="METHIONINE SULFOXIDE REDUCTASE"/>
    <property type="match status" value="1"/>
</dbReference>
<dbReference type="STRING" id="1000565.METUNv1_00862"/>
<evidence type="ECO:0000256" key="7">
    <source>
        <dbReference type="ARBA" id="ARBA00048488"/>
    </source>
</evidence>
<reference evidence="9 10" key="1">
    <citation type="journal article" date="2011" name="J. Bacteriol.">
        <title>Genome sequence of Methyloversatilis universalis FAM5T, a methylotrophic representative of the order Rhodocyclales.</title>
        <authorList>
            <person name="Kittichotirat W."/>
            <person name="Good N.M."/>
            <person name="Hall R."/>
            <person name="Bringel F."/>
            <person name="Lajus A."/>
            <person name="Medigue C."/>
            <person name="Smalley N.E."/>
            <person name="Beck D."/>
            <person name="Bumgarner R."/>
            <person name="Vuilleumier S."/>
            <person name="Kalyuzhnaya M.G."/>
        </authorList>
    </citation>
    <scope>NUCLEOTIDE SEQUENCE [LARGE SCALE GENOMIC DNA]</scope>
    <source>
        <strain evidence="10">ATCC BAA-1314 / JCM 13912 / FAM5</strain>
    </source>
</reference>
<dbReference type="InterPro" id="IPR011057">
    <property type="entry name" value="Mss4-like_sf"/>
</dbReference>
<evidence type="ECO:0000313" key="9">
    <source>
        <dbReference type="EMBL" id="EGK73024.1"/>
    </source>
</evidence>
<comment type="similarity">
    <text evidence="2">Belongs to the MsrB Met sulfoxide reductase family.</text>
</comment>
<name>F5R9F4_METUF</name>
<dbReference type="SUPFAM" id="SSF51316">
    <property type="entry name" value="Mss4-like"/>
    <property type="match status" value="1"/>
</dbReference>
<protein>
    <recommendedName>
        <fullName evidence="3">peptide-methionine (R)-S-oxide reductase</fullName>
        <ecNumber evidence="3">1.8.4.12</ecNumber>
    </recommendedName>
</protein>
<proteinExistence type="inferred from homology"/>
<comment type="cofactor">
    <cofactor evidence="1">
        <name>Zn(2+)</name>
        <dbReference type="ChEBI" id="CHEBI:29105"/>
    </cofactor>
</comment>
<evidence type="ECO:0000313" key="10">
    <source>
        <dbReference type="Proteomes" id="UP000005019"/>
    </source>
</evidence>
<keyword evidence="5" id="KW-0862">Zinc</keyword>